<feature type="chain" id="PRO_5012800011" evidence="2">
    <location>
        <begin position="25"/>
        <end position="342"/>
    </location>
</feature>
<evidence type="ECO:0000256" key="1">
    <source>
        <dbReference type="SAM" id="MobiDB-lite"/>
    </source>
</evidence>
<feature type="compositionally biased region" description="Acidic residues" evidence="1">
    <location>
        <begin position="241"/>
        <end position="261"/>
    </location>
</feature>
<feature type="compositionally biased region" description="Low complexity" evidence="1">
    <location>
        <begin position="206"/>
        <end position="216"/>
    </location>
</feature>
<keyword evidence="2" id="KW-0732">Signal</keyword>
<keyword evidence="4" id="KW-1185">Reference proteome</keyword>
<feature type="compositionally biased region" description="Polar residues" evidence="1">
    <location>
        <begin position="280"/>
        <end position="294"/>
    </location>
</feature>
<feature type="compositionally biased region" description="Basic residues" evidence="1">
    <location>
        <begin position="267"/>
        <end position="278"/>
    </location>
</feature>
<evidence type="ECO:0000313" key="3">
    <source>
        <dbReference type="EMBL" id="OQV24187.1"/>
    </source>
</evidence>
<evidence type="ECO:0000256" key="2">
    <source>
        <dbReference type="SAM" id="SignalP"/>
    </source>
</evidence>
<gene>
    <name evidence="3" type="ORF">BV898_02134</name>
</gene>
<protein>
    <submittedName>
        <fullName evidence="3">Uncharacterized protein</fullName>
    </submittedName>
</protein>
<dbReference type="EMBL" id="MTYJ01000008">
    <property type="protein sequence ID" value="OQV24187.1"/>
    <property type="molecule type" value="Genomic_DNA"/>
</dbReference>
<feature type="region of interest" description="Disordered" evidence="1">
    <location>
        <begin position="135"/>
        <end position="342"/>
    </location>
</feature>
<sequence length="342" mass="35870">MNSILCYTLCISIILFSNVGYLHGDPQTFSNPVPGGVQLVNPTNNGSPSSFLPNLNAGPNLIFVIAPDQYGGFLSSLQGGSTPMPISVLRAKPSAGDGTQNTVNGDSTNALAVKALPIVGGNVTEIVVSNATMSKTTNETSTTAATVTTTEEEEEDEDETASTAAASTVADVTEKRSSKAPRSTSTTATTTTTGATIAVTEEEATTKATSVATRKSSVGRKKRRQKKVRKATVTTTTTAEPESDEDEDVADDDDVPEEEEATTTTTVRRRKHKHHGVKGSRQSVRNGSSLSVDSSVRLENGGNGEKARKRDVRKSSSSSLSVDSSVKLEGDNGFLPTNVNVN</sequence>
<comment type="caution">
    <text evidence="3">The sequence shown here is derived from an EMBL/GenBank/DDBJ whole genome shotgun (WGS) entry which is preliminary data.</text>
</comment>
<feature type="signal peptide" evidence="2">
    <location>
        <begin position="1"/>
        <end position="24"/>
    </location>
</feature>
<feature type="compositionally biased region" description="Low complexity" evidence="1">
    <location>
        <begin position="183"/>
        <end position="199"/>
    </location>
</feature>
<feature type="compositionally biased region" description="Low complexity" evidence="1">
    <location>
        <begin position="315"/>
        <end position="327"/>
    </location>
</feature>
<feature type="compositionally biased region" description="Low complexity" evidence="1">
    <location>
        <begin position="231"/>
        <end position="240"/>
    </location>
</feature>
<accession>A0A1W0X9H9</accession>
<feature type="compositionally biased region" description="Low complexity" evidence="1">
    <location>
        <begin position="136"/>
        <end position="149"/>
    </location>
</feature>
<reference evidence="4" key="1">
    <citation type="submission" date="2017-01" db="EMBL/GenBank/DDBJ databases">
        <title>Comparative genomics of anhydrobiosis in the tardigrade Hypsibius dujardini.</title>
        <authorList>
            <person name="Yoshida Y."/>
            <person name="Koutsovoulos G."/>
            <person name="Laetsch D."/>
            <person name="Stevens L."/>
            <person name="Kumar S."/>
            <person name="Horikawa D."/>
            <person name="Ishino K."/>
            <person name="Komine S."/>
            <person name="Tomita M."/>
            <person name="Blaxter M."/>
            <person name="Arakawa K."/>
        </authorList>
    </citation>
    <scope>NUCLEOTIDE SEQUENCE [LARGE SCALE GENOMIC DNA]</scope>
    <source>
        <strain evidence="4">Z151</strain>
    </source>
</reference>
<feature type="compositionally biased region" description="Basic residues" evidence="1">
    <location>
        <begin position="217"/>
        <end position="230"/>
    </location>
</feature>
<feature type="compositionally biased region" description="Acidic residues" evidence="1">
    <location>
        <begin position="150"/>
        <end position="160"/>
    </location>
</feature>
<proteinExistence type="predicted"/>
<name>A0A1W0X9H9_HYPEX</name>
<dbReference type="Proteomes" id="UP000192578">
    <property type="component" value="Unassembled WGS sequence"/>
</dbReference>
<evidence type="ECO:0000313" key="4">
    <source>
        <dbReference type="Proteomes" id="UP000192578"/>
    </source>
</evidence>
<feature type="compositionally biased region" description="Low complexity" evidence="1">
    <location>
        <begin position="161"/>
        <end position="171"/>
    </location>
</feature>
<dbReference type="AlphaFoldDB" id="A0A1W0X9H9"/>
<organism evidence="3 4">
    <name type="scientific">Hypsibius exemplaris</name>
    <name type="common">Freshwater tardigrade</name>
    <dbReference type="NCBI Taxonomy" id="2072580"/>
    <lineage>
        <taxon>Eukaryota</taxon>
        <taxon>Metazoa</taxon>
        <taxon>Ecdysozoa</taxon>
        <taxon>Tardigrada</taxon>
        <taxon>Eutardigrada</taxon>
        <taxon>Parachela</taxon>
        <taxon>Hypsibioidea</taxon>
        <taxon>Hypsibiidae</taxon>
        <taxon>Hypsibius</taxon>
    </lineage>
</organism>